<evidence type="ECO:0000313" key="1">
    <source>
        <dbReference type="EMBL" id="GAG20619.1"/>
    </source>
</evidence>
<comment type="caution">
    <text evidence="1">The sequence shown here is derived from an EMBL/GenBank/DDBJ whole genome shotgun (WGS) entry which is preliminary data.</text>
</comment>
<feature type="non-terminal residue" evidence="1">
    <location>
        <position position="68"/>
    </location>
</feature>
<accession>X0VQG6</accession>
<organism evidence="1">
    <name type="scientific">marine sediment metagenome</name>
    <dbReference type="NCBI Taxonomy" id="412755"/>
    <lineage>
        <taxon>unclassified sequences</taxon>
        <taxon>metagenomes</taxon>
        <taxon>ecological metagenomes</taxon>
    </lineage>
</organism>
<sequence length="68" mass="7983">MDNHKHCRNCGRLIIPYAEDNTILEKEKFSRDIAYGNGFCEICIDEYGLDPLCRYIHNEITYEQLVKG</sequence>
<protein>
    <submittedName>
        <fullName evidence="1">Uncharacterized protein</fullName>
    </submittedName>
</protein>
<proteinExistence type="predicted"/>
<dbReference type="EMBL" id="BARS01035621">
    <property type="protein sequence ID" value="GAG20619.1"/>
    <property type="molecule type" value="Genomic_DNA"/>
</dbReference>
<reference evidence="1" key="1">
    <citation type="journal article" date="2014" name="Front. Microbiol.">
        <title>High frequency of phylogenetically diverse reductive dehalogenase-homologous genes in deep subseafloor sedimentary metagenomes.</title>
        <authorList>
            <person name="Kawai M."/>
            <person name="Futagami T."/>
            <person name="Toyoda A."/>
            <person name="Takaki Y."/>
            <person name="Nishi S."/>
            <person name="Hori S."/>
            <person name="Arai W."/>
            <person name="Tsubouchi T."/>
            <person name="Morono Y."/>
            <person name="Uchiyama I."/>
            <person name="Ito T."/>
            <person name="Fujiyama A."/>
            <person name="Inagaki F."/>
            <person name="Takami H."/>
        </authorList>
    </citation>
    <scope>NUCLEOTIDE SEQUENCE</scope>
    <source>
        <strain evidence="1">Expedition CK06-06</strain>
    </source>
</reference>
<name>X0VQG6_9ZZZZ</name>
<gene>
    <name evidence="1" type="ORF">S01H1_54863</name>
</gene>
<dbReference type="AlphaFoldDB" id="X0VQG6"/>